<evidence type="ECO:0000256" key="4">
    <source>
        <dbReference type="ARBA" id="ARBA00022684"/>
    </source>
</evidence>
<dbReference type="GO" id="GO:0017109">
    <property type="term" value="C:glutamate-cysteine ligase complex"/>
    <property type="evidence" value="ECO:0007669"/>
    <property type="project" value="TreeGrafter"/>
</dbReference>
<evidence type="ECO:0000256" key="3">
    <source>
        <dbReference type="ARBA" id="ARBA00011532"/>
    </source>
</evidence>
<reference evidence="12" key="3">
    <citation type="submission" date="2017-08" db="EMBL/GenBank/DDBJ databases">
        <title>Trichoderma gamsii strain T6085, whole genome shotgun sequencing project.</title>
        <authorList>
            <person name="Baroncelli R."/>
        </authorList>
    </citation>
    <scope>NUCLEOTIDE SEQUENCE</scope>
    <source>
        <strain evidence="12">T6085</strain>
    </source>
</reference>
<dbReference type="GO" id="GO:0035226">
    <property type="term" value="F:glutamate-cysteine ligase catalytic subunit binding"/>
    <property type="evidence" value="ECO:0007669"/>
    <property type="project" value="InterPro"/>
</dbReference>
<dbReference type="GO" id="GO:0016491">
    <property type="term" value="F:oxidoreductase activity"/>
    <property type="evidence" value="ECO:0007669"/>
    <property type="project" value="UniProtKB-KW"/>
</dbReference>
<dbReference type="EMBL" id="JPDN02000004">
    <property type="protein sequence ID" value="PON29283.1"/>
    <property type="molecule type" value="Genomic_DNA"/>
</dbReference>
<organism evidence="12 13">
    <name type="scientific">Trichoderma gamsii</name>
    <dbReference type="NCBI Taxonomy" id="398673"/>
    <lineage>
        <taxon>Eukaryota</taxon>
        <taxon>Fungi</taxon>
        <taxon>Dikarya</taxon>
        <taxon>Ascomycota</taxon>
        <taxon>Pezizomycotina</taxon>
        <taxon>Sordariomycetes</taxon>
        <taxon>Hypocreomycetidae</taxon>
        <taxon>Hypocreales</taxon>
        <taxon>Hypocreaceae</taxon>
        <taxon>Trichoderma</taxon>
    </lineage>
</organism>
<dbReference type="InterPro" id="IPR036812">
    <property type="entry name" value="NAD(P)_OxRdtase_dom_sf"/>
</dbReference>
<dbReference type="Pfam" id="PF00248">
    <property type="entry name" value="Aldo_ket_red"/>
    <property type="match status" value="1"/>
</dbReference>
<proteinExistence type="inferred from homology"/>
<evidence type="ECO:0000256" key="1">
    <source>
        <dbReference type="ARBA" id="ARBA00005006"/>
    </source>
</evidence>
<evidence type="ECO:0000256" key="5">
    <source>
        <dbReference type="ARBA" id="ARBA00023002"/>
    </source>
</evidence>
<evidence type="ECO:0000256" key="7">
    <source>
        <dbReference type="ARBA" id="ARBA00031154"/>
    </source>
</evidence>
<dbReference type="AlphaFoldDB" id="A0A0W7VLK6"/>
<dbReference type="RefSeq" id="XP_018660408.1">
    <property type="nucleotide sequence ID" value="XM_018806377.1"/>
</dbReference>
<reference evidence="11 14" key="2">
    <citation type="submission" date="2017-02" db="EMBL/GenBank/DDBJ databases">
        <title>Genomes of Trichoderma spp. with biocontrol activity.</title>
        <authorList>
            <person name="Gardiner D."/>
            <person name="Kazan K."/>
            <person name="Vos C."/>
            <person name="Harvey P."/>
        </authorList>
    </citation>
    <scope>NUCLEOTIDE SEQUENCE [LARGE SCALE GENOMIC DNA]</scope>
    <source>
        <strain evidence="11 14">A5MH</strain>
    </source>
</reference>
<feature type="domain" description="NADP-dependent oxidoreductase" evidence="10">
    <location>
        <begin position="96"/>
        <end position="240"/>
    </location>
</feature>
<evidence type="ECO:0000256" key="9">
    <source>
        <dbReference type="ARBA" id="ARBA00032926"/>
    </source>
</evidence>
<evidence type="ECO:0000256" key="2">
    <source>
        <dbReference type="ARBA" id="ARBA00008612"/>
    </source>
</evidence>
<keyword evidence="5" id="KW-0560">Oxidoreductase</keyword>
<dbReference type="UniPathway" id="UPA00142">
    <property type="reaction ID" value="UER00209"/>
</dbReference>
<dbReference type="InterPro" id="IPR032963">
    <property type="entry name" value="Gclm"/>
</dbReference>
<evidence type="ECO:0000313" key="14">
    <source>
        <dbReference type="Proteomes" id="UP000236546"/>
    </source>
</evidence>
<dbReference type="GO" id="GO:0006750">
    <property type="term" value="P:glutathione biosynthetic process"/>
    <property type="evidence" value="ECO:0007669"/>
    <property type="project" value="UniProtKB-UniPathway"/>
</dbReference>
<gene>
    <name evidence="12" type="ORF">TGAM01_v201532</name>
    <name evidence="11" type="ORF">TGAMA5MH_05646</name>
</gene>
<dbReference type="GeneID" id="29986460"/>
<evidence type="ECO:0000313" key="11">
    <source>
        <dbReference type="EMBL" id="PNP42900.1"/>
    </source>
</evidence>
<comment type="caution">
    <text evidence="12">The sequence shown here is derived from an EMBL/GenBank/DDBJ whole genome shotgun (WGS) entry which is preliminary data.</text>
</comment>
<evidence type="ECO:0000313" key="13">
    <source>
        <dbReference type="Proteomes" id="UP000054821"/>
    </source>
</evidence>
<dbReference type="Proteomes" id="UP000054821">
    <property type="component" value="Unassembled WGS sequence"/>
</dbReference>
<dbReference type="EMBL" id="MTYH01000050">
    <property type="protein sequence ID" value="PNP42900.1"/>
    <property type="molecule type" value="Genomic_DNA"/>
</dbReference>
<evidence type="ECO:0000256" key="6">
    <source>
        <dbReference type="ARBA" id="ARBA00030406"/>
    </source>
</evidence>
<dbReference type="Gene3D" id="3.20.20.100">
    <property type="entry name" value="NADP-dependent oxidoreductase domain"/>
    <property type="match status" value="1"/>
</dbReference>
<dbReference type="InterPro" id="IPR023210">
    <property type="entry name" value="NADP_OxRdtase_dom"/>
</dbReference>
<keyword evidence="4" id="KW-0317">Glutathione biosynthesis</keyword>
<dbReference type="PANTHER" id="PTHR13295">
    <property type="entry name" value="GLUTAMATE CYSTEINE LIGASE REGULATORY SUBUNIT"/>
    <property type="match status" value="1"/>
</dbReference>
<dbReference type="STRING" id="398673.A0A0W7VLK6"/>
<reference evidence="12 13" key="1">
    <citation type="journal article" date="2016" name="Genome Announc.">
        <title>Draft Whole-Genome Sequence of Trichoderma gamsii T6085, a Promising Biocontrol Agent of Fusarium Head Blight on Wheat.</title>
        <authorList>
            <person name="Baroncelli R."/>
            <person name="Zapparata A."/>
            <person name="Piaggeschi G."/>
            <person name="Sarrocco S."/>
            <person name="Vannacci G."/>
        </authorList>
    </citation>
    <scope>NUCLEOTIDE SEQUENCE [LARGE SCALE GENOMIC DNA]</scope>
    <source>
        <strain evidence="12 13">T6085</strain>
    </source>
</reference>
<sequence length="313" mass="34353">MTKIILSTGNVMSGSPSIIRKINGGKRPRSNQELVNSLRDNFVATRLDYALAASPTAANGANTLPSPPQTPVELWTERDEKTLYIPRINWQAAGLREEASDYEITVKLFLLPGTTVQDREQYAREALDLVRKELGIQAIDLLIVSFPGMSFEGTCEKQAERINAQQGNLEEELASWKVFEDLHSQGLAKRLGVAEFGSEKLRAFLQQTAIRPTVDQVNLQDCCNVPEPLLKLAEEESVELHVHTDCTDILPRGTLRELLGHGPQGAGVLADAANGGAGLEGELFPQWVARYVAYVKDRGVIENKGYFAGAALQ</sequence>
<keyword evidence="13" id="KW-1185">Reference proteome</keyword>
<name>A0A0W7VLK6_9HYPO</name>
<evidence type="ECO:0000313" key="12">
    <source>
        <dbReference type="EMBL" id="PON29283.1"/>
    </source>
</evidence>
<dbReference type="GO" id="GO:0030234">
    <property type="term" value="F:enzyme regulator activity"/>
    <property type="evidence" value="ECO:0007669"/>
    <property type="project" value="TreeGrafter"/>
</dbReference>
<protein>
    <recommendedName>
        <fullName evidence="8">GCS light chain</fullName>
    </recommendedName>
    <alternativeName>
        <fullName evidence="6">Gamma-ECS regulatory subunit</fullName>
    </alternativeName>
    <alternativeName>
        <fullName evidence="9">Gamma-glutamylcysteine synthetase regulatory subunit</fullName>
    </alternativeName>
    <alternativeName>
        <fullName evidence="7">Glutamate--cysteine ligase modifier subunit</fullName>
    </alternativeName>
</protein>
<dbReference type="Proteomes" id="UP000236546">
    <property type="component" value="Unassembled WGS sequence"/>
</dbReference>
<evidence type="ECO:0000256" key="8">
    <source>
        <dbReference type="ARBA" id="ARBA00031732"/>
    </source>
</evidence>
<dbReference type="PANTHER" id="PTHR13295:SF4">
    <property type="entry name" value="GLUTAMATE--CYSTEINE LIGASE REGULATORY SUBUNIT"/>
    <property type="match status" value="1"/>
</dbReference>
<comment type="pathway">
    <text evidence="1">Sulfur metabolism; glutathione biosynthesis; glutathione from L-cysteine and L-glutamate: step 1/2.</text>
</comment>
<evidence type="ECO:0000259" key="10">
    <source>
        <dbReference type="Pfam" id="PF00248"/>
    </source>
</evidence>
<comment type="similarity">
    <text evidence="2">Belongs to the aldo/keto reductase family. Glutamate--cysteine ligase light chain subfamily.</text>
</comment>
<comment type="subunit">
    <text evidence="3">Heterodimer of a catalytic heavy chain and a regulatory light chain.</text>
</comment>
<dbReference type="OrthoDB" id="5596051at2759"/>
<accession>A0A0W7VLK6</accession>
<dbReference type="SUPFAM" id="SSF51430">
    <property type="entry name" value="NAD(P)-linked oxidoreductase"/>
    <property type="match status" value="1"/>
</dbReference>